<protein>
    <recommendedName>
        <fullName evidence="2">Retrovirus-related Pol polyprotein from transposon TNT 1-94-like beta-barrel domain-containing protein</fullName>
    </recommendedName>
</protein>
<feature type="region of interest" description="Disordered" evidence="1">
    <location>
        <begin position="160"/>
        <end position="188"/>
    </location>
</feature>
<comment type="caution">
    <text evidence="3">The sequence shown here is derived from an EMBL/GenBank/DDBJ whole genome shotgun (WGS) entry which is preliminary data.</text>
</comment>
<feature type="non-terminal residue" evidence="3">
    <location>
        <position position="1"/>
    </location>
</feature>
<evidence type="ECO:0000313" key="3">
    <source>
        <dbReference type="EMBL" id="KAG2600692.1"/>
    </source>
</evidence>
<organism evidence="3 4">
    <name type="scientific">Panicum virgatum</name>
    <name type="common">Blackwell switchgrass</name>
    <dbReference type="NCBI Taxonomy" id="38727"/>
    <lineage>
        <taxon>Eukaryota</taxon>
        <taxon>Viridiplantae</taxon>
        <taxon>Streptophyta</taxon>
        <taxon>Embryophyta</taxon>
        <taxon>Tracheophyta</taxon>
        <taxon>Spermatophyta</taxon>
        <taxon>Magnoliopsida</taxon>
        <taxon>Liliopsida</taxon>
        <taxon>Poales</taxon>
        <taxon>Poaceae</taxon>
        <taxon>PACMAD clade</taxon>
        <taxon>Panicoideae</taxon>
        <taxon>Panicodae</taxon>
        <taxon>Paniceae</taxon>
        <taxon>Panicinae</taxon>
        <taxon>Panicum</taxon>
        <taxon>Panicum sect. Hiantes</taxon>
    </lineage>
</organism>
<dbReference type="GO" id="GO:0003676">
    <property type="term" value="F:nucleic acid binding"/>
    <property type="evidence" value="ECO:0007669"/>
    <property type="project" value="InterPro"/>
</dbReference>
<dbReference type="Pfam" id="PF22936">
    <property type="entry name" value="Pol_BBD"/>
    <property type="match status" value="1"/>
</dbReference>
<accession>A0A8T0SMF9</accession>
<feature type="domain" description="Retrovirus-related Pol polyprotein from transposon TNT 1-94-like beta-barrel" evidence="2">
    <location>
        <begin position="195"/>
        <end position="269"/>
    </location>
</feature>
<dbReference type="AlphaFoldDB" id="A0A8T0SMF9"/>
<dbReference type="Proteomes" id="UP000823388">
    <property type="component" value="Chromosome 5K"/>
</dbReference>
<dbReference type="InterPro" id="IPR054722">
    <property type="entry name" value="PolX-like_BBD"/>
</dbReference>
<evidence type="ECO:0000313" key="4">
    <source>
        <dbReference type="Proteomes" id="UP000823388"/>
    </source>
</evidence>
<dbReference type="InterPro" id="IPR036875">
    <property type="entry name" value="Znf_CCHC_sf"/>
</dbReference>
<reference evidence="3 4" key="1">
    <citation type="submission" date="2020-05" db="EMBL/GenBank/DDBJ databases">
        <title>WGS assembly of Panicum virgatum.</title>
        <authorList>
            <person name="Lovell J.T."/>
            <person name="Jenkins J."/>
            <person name="Shu S."/>
            <person name="Juenger T.E."/>
            <person name="Schmutz J."/>
        </authorList>
    </citation>
    <scope>NUCLEOTIDE SEQUENCE [LARGE SCALE GENOMIC DNA]</scope>
    <source>
        <strain evidence="4">cv. AP13</strain>
    </source>
</reference>
<keyword evidence="4" id="KW-1185">Reference proteome</keyword>
<sequence length="322" mass="35352">SLVSKLFLDGLNQEFDLRRQLIFSKSEWPTLDEIISSIVKEETRLSRPRVDEYKSVDASAALSIKKSRTSSFRGDQERNKVICDHCGDKGHTIDRCFKLHGFPSGKIICDHCGDKGHAIEKCFKLYDFPPGWKKGGKSQPGGELPVVDAQALEKYNSKLKLSEGSSSTQGSSTNSSYHASSQGIKPVQDNSHKSWIIDSGATNHMTGSSNLFTSYTPCSGKDKVRVADGSIVPITGRGSIRCTKTLSLSPLLHVPDFPINLLSVSSITKSLNCRGWFDPSHCAFQKLGTGRILGTGTVHNGLYYLDEGSDEAWAPFFCFYVS</sequence>
<dbReference type="EMBL" id="CM029045">
    <property type="protein sequence ID" value="KAG2600692.1"/>
    <property type="molecule type" value="Genomic_DNA"/>
</dbReference>
<evidence type="ECO:0000256" key="1">
    <source>
        <dbReference type="SAM" id="MobiDB-lite"/>
    </source>
</evidence>
<proteinExistence type="predicted"/>
<name>A0A8T0SMF9_PANVG</name>
<evidence type="ECO:0000259" key="2">
    <source>
        <dbReference type="Pfam" id="PF22936"/>
    </source>
</evidence>
<feature type="compositionally biased region" description="Low complexity" evidence="1">
    <location>
        <begin position="162"/>
        <end position="176"/>
    </location>
</feature>
<gene>
    <name evidence="3" type="ORF">PVAP13_5KG539007</name>
</gene>
<dbReference type="SUPFAM" id="SSF57756">
    <property type="entry name" value="Retrovirus zinc finger-like domains"/>
    <property type="match status" value="1"/>
</dbReference>
<dbReference type="GO" id="GO:0008270">
    <property type="term" value="F:zinc ion binding"/>
    <property type="evidence" value="ECO:0007669"/>
    <property type="project" value="InterPro"/>
</dbReference>
<dbReference type="PANTHER" id="PTHR34222:SF100">
    <property type="entry name" value="CCHC-TYPE DOMAIN-CONTAINING PROTEIN"/>
    <property type="match status" value="1"/>
</dbReference>
<dbReference type="PANTHER" id="PTHR34222">
    <property type="entry name" value="GAG_PRE-INTEGRS DOMAIN-CONTAINING PROTEIN"/>
    <property type="match status" value="1"/>
</dbReference>